<sequence length="152" mass="17320">MRDICEKVSYLQGLSEGLNIADNSPQGKILSGMLEVLNEIADRITDIEEDFEDMKEYVESIDEDLCVLEEDIYDEMDFDNDYLYSEDTDYVELSCDDCGEPIYFESDVLDVDDVVEIICPKCNEVVFINDGSFDYVYEEGDGTLDFSNPSPS</sequence>
<dbReference type="EMBL" id="CP046457">
    <property type="protein sequence ID" value="QGT98949.1"/>
    <property type="molecule type" value="Genomic_DNA"/>
</dbReference>
<evidence type="ECO:0008006" key="3">
    <source>
        <dbReference type="Google" id="ProtNLM"/>
    </source>
</evidence>
<dbReference type="RefSeq" id="WP_156202892.1">
    <property type="nucleotide sequence ID" value="NZ_CP046457.1"/>
</dbReference>
<gene>
    <name evidence="1" type="ORF">SYNTR_0356</name>
</gene>
<evidence type="ECO:0000313" key="1">
    <source>
        <dbReference type="EMBL" id="QGT98949.1"/>
    </source>
</evidence>
<protein>
    <recommendedName>
        <fullName evidence="3">AraC family transcriptional regulator</fullName>
    </recommendedName>
</protein>
<dbReference type="Proteomes" id="UP000426444">
    <property type="component" value="Chromosome"/>
</dbReference>
<dbReference type="InterPro" id="IPR054688">
    <property type="entry name" value="CD1247_N"/>
</dbReference>
<dbReference type="AlphaFoldDB" id="A0A6I6DH41"/>
<name>A0A6I6DH41_9FIRM</name>
<reference evidence="2" key="1">
    <citation type="journal article" date="2019" name="Microbiology">
        <title>Complete Genome Sequence of an Uncultured Bacterium of the Candidate Phylum Bipolaricaulota.</title>
        <authorList>
            <person name="Kadnikov V.V."/>
            <person name="Mardanov A.V."/>
            <person name="Beletsky A.V."/>
            <person name="Frank Y.A."/>
            <person name="Karnachuk O.V."/>
            <person name="Ravin N.V."/>
        </authorList>
    </citation>
    <scope>NUCLEOTIDE SEQUENCE [LARGE SCALE GENOMIC DNA]</scope>
</reference>
<organism evidence="1 2">
    <name type="scientific">Candidatus Syntrophocurvum alkaliphilum</name>
    <dbReference type="NCBI Taxonomy" id="2293317"/>
    <lineage>
        <taxon>Bacteria</taxon>
        <taxon>Bacillati</taxon>
        <taxon>Bacillota</taxon>
        <taxon>Clostridia</taxon>
        <taxon>Eubacteriales</taxon>
        <taxon>Syntrophomonadaceae</taxon>
        <taxon>Candidatus Syntrophocurvum</taxon>
    </lineage>
</organism>
<dbReference type="KEGG" id="salq:SYNTR_0356"/>
<dbReference type="NCBIfam" id="NF045650">
    <property type="entry name" value="CD1247_Nterm"/>
    <property type="match status" value="1"/>
</dbReference>
<proteinExistence type="predicted"/>
<accession>A0A6I6DH41</accession>
<dbReference type="OrthoDB" id="2381377at2"/>
<evidence type="ECO:0000313" key="2">
    <source>
        <dbReference type="Proteomes" id="UP000426444"/>
    </source>
</evidence>
<keyword evidence="2" id="KW-1185">Reference proteome</keyword>